<dbReference type="Proteomes" id="UP001177023">
    <property type="component" value="Unassembled WGS sequence"/>
</dbReference>
<dbReference type="PROSITE" id="PS00139">
    <property type="entry name" value="THIOL_PROTEASE_CYS"/>
    <property type="match status" value="1"/>
</dbReference>
<keyword evidence="4" id="KW-0788">Thiol protease</keyword>
<dbReference type="SMART" id="SM00645">
    <property type="entry name" value="Pept_C1"/>
    <property type="match status" value="1"/>
</dbReference>
<keyword evidence="6" id="KW-1015">Disulfide bond</keyword>
<proteinExistence type="inferred from homology"/>
<dbReference type="InterPro" id="IPR013128">
    <property type="entry name" value="Peptidase_C1A"/>
</dbReference>
<evidence type="ECO:0000256" key="1">
    <source>
        <dbReference type="ARBA" id="ARBA00008455"/>
    </source>
</evidence>
<dbReference type="PANTHER" id="PTHR12411">
    <property type="entry name" value="CYSTEINE PROTEASE FAMILY C1-RELATED"/>
    <property type="match status" value="1"/>
</dbReference>
<dbReference type="AlphaFoldDB" id="A0AA36G581"/>
<evidence type="ECO:0000259" key="7">
    <source>
        <dbReference type="SMART" id="SM00645"/>
    </source>
</evidence>
<dbReference type="InterPro" id="IPR038765">
    <property type="entry name" value="Papain-like_cys_pep_sf"/>
</dbReference>
<keyword evidence="5" id="KW-0865">Zymogen</keyword>
<dbReference type="CDD" id="cd02248">
    <property type="entry name" value="Peptidase_C1A"/>
    <property type="match status" value="1"/>
</dbReference>
<name>A0AA36G581_9BILA</name>
<dbReference type="Pfam" id="PF08246">
    <property type="entry name" value="Inhibitor_I29"/>
    <property type="match status" value="1"/>
</dbReference>
<dbReference type="Pfam" id="PF00112">
    <property type="entry name" value="Peptidase_C1"/>
    <property type="match status" value="1"/>
</dbReference>
<organism evidence="9 10">
    <name type="scientific">Mesorhabditis spiculigera</name>
    <dbReference type="NCBI Taxonomy" id="96644"/>
    <lineage>
        <taxon>Eukaryota</taxon>
        <taxon>Metazoa</taxon>
        <taxon>Ecdysozoa</taxon>
        <taxon>Nematoda</taxon>
        <taxon>Chromadorea</taxon>
        <taxon>Rhabditida</taxon>
        <taxon>Rhabditina</taxon>
        <taxon>Rhabditomorpha</taxon>
        <taxon>Rhabditoidea</taxon>
        <taxon>Rhabditidae</taxon>
        <taxon>Mesorhabditinae</taxon>
        <taxon>Mesorhabditis</taxon>
    </lineage>
</organism>
<keyword evidence="2" id="KW-0645">Protease</keyword>
<protein>
    <submittedName>
        <fullName evidence="9">Uncharacterized protein</fullName>
    </submittedName>
</protein>
<evidence type="ECO:0000313" key="9">
    <source>
        <dbReference type="EMBL" id="CAJ0576254.1"/>
    </source>
</evidence>
<evidence type="ECO:0000256" key="5">
    <source>
        <dbReference type="ARBA" id="ARBA00023145"/>
    </source>
</evidence>
<feature type="domain" description="Peptidase C1A papain C-terminal" evidence="7">
    <location>
        <begin position="119"/>
        <end position="331"/>
    </location>
</feature>
<gene>
    <name evidence="9" type="ORF">MSPICULIGERA_LOCUS14550</name>
</gene>
<dbReference type="InterPro" id="IPR025661">
    <property type="entry name" value="Pept_asp_AS"/>
</dbReference>
<feature type="non-terminal residue" evidence="9">
    <location>
        <position position="335"/>
    </location>
</feature>
<dbReference type="EMBL" id="CATQJA010002643">
    <property type="protein sequence ID" value="CAJ0576254.1"/>
    <property type="molecule type" value="Genomic_DNA"/>
</dbReference>
<evidence type="ECO:0000256" key="4">
    <source>
        <dbReference type="ARBA" id="ARBA00022807"/>
    </source>
</evidence>
<evidence type="ECO:0000313" key="10">
    <source>
        <dbReference type="Proteomes" id="UP001177023"/>
    </source>
</evidence>
<dbReference type="PROSITE" id="PS00640">
    <property type="entry name" value="THIOL_PROTEASE_ASN"/>
    <property type="match status" value="1"/>
</dbReference>
<evidence type="ECO:0000256" key="6">
    <source>
        <dbReference type="ARBA" id="ARBA00023157"/>
    </source>
</evidence>
<dbReference type="PRINTS" id="PR00705">
    <property type="entry name" value="PAPAIN"/>
</dbReference>
<sequence>MAGTKFLLVLLYLFFKSTRSSLLDRNLDVSHEFELFMKNYNRTYQNDAEELELRKKYFAQNLLNLAIYNVTEKAGGAIYGITSFMDWSQEEKKALLLDPKSMPEKNCTWVYKNSRNSSKNDNVDWRDTGAVSDIRNQGQCGSCWAFAATAAVEIQENFWSGRTGSKRVDYSEQYLIDCTDAGSCKGGWPGKALKRIKQKGFVRESEVPYDAHDDQCPPHLHFEFPVNDIWDVTGNVDHILECVDIVGPVTASFKVCDDFFSYKGGVYNRDCKDKAGGHAVTIIGAGTTSAGVDYWLVRNSWGKAWGEQGYFKIKRGVDLCSFESTANFLPIVNIL</sequence>
<dbReference type="InterPro" id="IPR039417">
    <property type="entry name" value="Peptidase_C1A_papain-like"/>
</dbReference>
<evidence type="ECO:0000256" key="2">
    <source>
        <dbReference type="ARBA" id="ARBA00022670"/>
    </source>
</evidence>
<dbReference type="GO" id="GO:0008234">
    <property type="term" value="F:cysteine-type peptidase activity"/>
    <property type="evidence" value="ECO:0007669"/>
    <property type="project" value="UniProtKB-KW"/>
</dbReference>
<reference evidence="9" key="1">
    <citation type="submission" date="2023-06" db="EMBL/GenBank/DDBJ databases">
        <authorList>
            <person name="Delattre M."/>
        </authorList>
    </citation>
    <scope>NUCLEOTIDE SEQUENCE</scope>
    <source>
        <strain evidence="9">AF72</strain>
    </source>
</reference>
<dbReference type="InterPro" id="IPR000668">
    <property type="entry name" value="Peptidase_C1A_C"/>
</dbReference>
<dbReference type="InterPro" id="IPR000169">
    <property type="entry name" value="Pept_cys_AS"/>
</dbReference>
<evidence type="ECO:0000256" key="3">
    <source>
        <dbReference type="ARBA" id="ARBA00022801"/>
    </source>
</evidence>
<feature type="domain" description="Cathepsin propeptide inhibitor" evidence="8">
    <location>
        <begin position="33"/>
        <end position="92"/>
    </location>
</feature>
<accession>A0AA36G581</accession>
<keyword evidence="10" id="KW-1185">Reference proteome</keyword>
<dbReference type="GO" id="GO:0006508">
    <property type="term" value="P:proteolysis"/>
    <property type="evidence" value="ECO:0007669"/>
    <property type="project" value="UniProtKB-KW"/>
</dbReference>
<keyword evidence="3" id="KW-0378">Hydrolase</keyword>
<dbReference type="InterPro" id="IPR013201">
    <property type="entry name" value="Prot_inhib_I29"/>
</dbReference>
<dbReference type="SUPFAM" id="SSF54001">
    <property type="entry name" value="Cysteine proteinases"/>
    <property type="match status" value="1"/>
</dbReference>
<dbReference type="Gene3D" id="3.90.70.10">
    <property type="entry name" value="Cysteine proteinases"/>
    <property type="match status" value="1"/>
</dbReference>
<dbReference type="SMART" id="SM00848">
    <property type="entry name" value="Inhibitor_I29"/>
    <property type="match status" value="1"/>
</dbReference>
<evidence type="ECO:0000259" key="8">
    <source>
        <dbReference type="SMART" id="SM00848"/>
    </source>
</evidence>
<comment type="caution">
    <text evidence="9">The sequence shown here is derived from an EMBL/GenBank/DDBJ whole genome shotgun (WGS) entry which is preliminary data.</text>
</comment>
<comment type="similarity">
    <text evidence="1">Belongs to the peptidase C1 family.</text>
</comment>